<dbReference type="GO" id="GO:0006508">
    <property type="term" value="P:proteolysis"/>
    <property type="evidence" value="ECO:0007669"/>
    <property type="project" value="UniProtKB-KW"/>
</dbReference>
<evidence type="ECO:0000256" key="1">
    <source>
        <dbReference type="ARBA" id="ARBA00011073"/>
    </source>
</evidence>
<dbReference type="PROSITE" id="PS51257">
    <property type="entry name" value="PROKAR_LIPOPROTEIN"/>
    <property type="match status" value="1"/>
</dbReference>
<accession>A0A7Y7WT03</accession>
<evidence type="ECO:0000259" key="7">
    <source>
        <dbReference type="Pfam" id="PF00082"/>
    </source>
</evidence>
<evidence type="ECO:0000256" key="2">
    <source>
        <dbReference type="ARBA" id="ARBA00022670"/>
    </source>
</evidence>
<dbReference type="SUPFAM" id="SSF52743">
    <property type="entry name" value="Subtilisin-like"/>
    <property type="match status" value="1"/>
</dbReference>
<comment type="caution">
    <text evidence="8">The sequence shown here is derived from an EMBL/GenBank/DDBJ whole genome shotgun (WGS) entry which is preliminary data.</text>
</comment>
<dbReference type="InterPro" id="IPR015500">
    <property type="entry name" value="Peptidase_S8_subtilisin-rel"/>
</dbReference>
<dbReference type="PANTHER" id="PTHR43806">
    <property type="entry name" value="PEPTIDASE S8"/>
    <property type="match status" value="1"/>
</dbReference>
<feature type="active site" description="Charge relay system" evidence="6">
    <location>
        <position position="118"/>
    </location>
</feature>
<evidence type="ECO:0000256" key="6">
    <source>
        <dbReference type="PROSITE-ProRule" id="PRU01240"/>
    </source>
</evidence>
<evidence type="ECO:0000256" key="3">
    <source>
        <dbReference type="ARBA" id="ARBA00022729"/>
    </source>
</evidence>
<dbReference type="AlphaFoldDB" id="A0A7Y7WT03"/>
<dbReference type="CDD" id="cd04848">
    <property type="entry name" value="Peptidases_S8_Autotransporter_serine_protease_like"/>
    <property type="match status" value="1"/>
</dbReference>
<dbReference type="InterPro" id="IPR000209">
    <property type="entry name" value="Peptidase_S8/S53_dom"/>
</dbReference>
<keyword evidence="4 6" id="KW-0378">Hydrolase</keyword>
<name>A0A7Y7WT03_9PSED</name>
<keyword evidence="5 6" id="KW-0720">Serine protease</keyword>
<evidence type="ECO:0000313" key="8">
    <source>
        <dbReference type="EMBL" id="NWB86142.1"/>
    </source>
</evidence>
<dbReference type="Proteomes" id="UP000522864">
    <property type="component" value="Unassembled WGS sequence"/>
</dbReference>
<feature type="domain" description="Peptidase S8/S53" evidence="7">
    <location>
        <begin position="75"/>
        <end position="350"/>
    </location>
</feature>
<feature type="active site" description="Charge relay system" evidence="6">
    <location>
        <position position="302"/>
    </location>
</feature>
<keyword evidence="2 6" id="KW-0645">Protease</keyword>
<dbReference type="InterPro" id="IPR036852">
    <property type="entry name" value="Peptidase_S8/S53_dom_sf"/>
</dbReference>
<dbReference type="InterPro" id="IPR034061">
    <property type="entry name" value="Peptidases_S8_Autotransporter"/>
</dbReference>
<organism evidence="8 9">
    <name type="scientific">Pseudomonas gingeri</name>
    <dbReference type="NCBI Taxonomy" id="117681"/>
    <lineage>
        <taxon>Bacteria</taxon>
        <taxon>Pseudomonadati</taxon>
        <taxon>Pseudomonadota</taxon>
        <taxon>Gammaproteobacteria</taxon>
        <taxon>Pseudomonadales</taxon>
        <taxon>Pseudomonadaceae</taxon>
        <taxon>Pseudomonas</taxon>
    </lineage>
</organism>
<proteinExistence type="inferred from homology"/>
<keyword evidence="3" id="KW-0732">Signal</keyword>
<feature type="active site" description="Charge relay system" evidence="6">
    <location>
        <position position="84"/>
    </location>
</feature>
<reference evidence="8 9" key="1">
    <citation type="submission" date="2020-04" db="EMBL/GenBank/DDBJ databases">
        <title>Molecular characterization of pseudomonads from Agaricus bisporus reveal novel blotch 2 pathogens in Western Europe.</title>
        <authorList>
            <person name="Taparia T."/>
            <person name="Krijger M."/>
            <person name="Haynes E."/>
            <person name="Elpinstone J.G."/>
            <person name="Noble R."/>
            <person name="Van Der Wolf J."/>
        </authorList>
    </citation>
    <scope>NUCLEOTIDE SEQUENCE [LARGE SCALE GENOMIC DNA]</scope>
    <source>
        <strain evidence="8 9">G9001</strain>
    </source>
</reference>
<dbReference type="RefSeq" id="WP_177100933.1">
    <property type="nucleotide sequence ID" value="NZ_JACAQA010000009.1"/>
</dbReference>
<sequence>MDTAPRPFSRLARHGLLLAPLLLSGCLSGLDSSLLKPGAAEIEPLSSRFETPEYKAQRALALVKASALYAQGGTGKGVSVAIIDSGLNPELSEFKDRLATLGHDYVRDVPELIDPHGHGTQMAGIIAANRDGQGMHGIAFDAKLIAMRIGDNNEPFFFDDQIARAWKDSFAAGARILSNSWANDIPATEITEARYKQVMGDSLPVARQLVADGAVFVFPTGNELRREPLAEPGLPVALPELEKGWIAVVALKNDGTLINQKSNYCGVAERWCIAVPGGDGGVDKGLLTTSAKGGYKETAGTSPAVALVSGALAALQSRFPELTPQQLRNVLLDSANNSGLFAKGEAYGRGLMDLAAATRLAGERAKQQPTNLAYR</sequence>
<dbReference type="GO" id="GO:0004252">
    <property type="term" value="F:serine-type endopeptidase activity"/>
    <property type="evidence" value="ECO:0007669"/>
    <property type="project" value="UniProtKB-UniRule"/>
</dbReference>
<dbReference type="Gene3D" id="3.40.50.200">
    <property type="entry name" value="Peptidase S8/S53 domain"/>
    <property type="match status" value="1"/>
</dbReference>
<evidence type="ECO:0000256" key="5">
    <source>
        <dbReference type="ARBA" id="ARBA00022825"/>
    </source>
</evidence>
<evidence type="ECO:0000313" key="9">
    <source>
        <dbReference type="Proteomes" id="UP000522864"/>
    </source>
</evidence>
<dbReference type="PROSITE" id="PS51892">
    <property type="entry name" value="SUBTILASE"/>
    <property type="match status" value="1"/>
</dbReference>
<dbReference type="EMBL" id="JACAQA010000009">
    <property type="protein sequence ID" value="NWB86142.1"/>
    <property type="molecule type" value="Genomic_DNA"/>
</dbReference>
<comment type="similarity">
    <text evidence="1 6">Belongs to the peptidase S8 family.</text>
</comment>
<evidence type="ECO:0000256" key="4">
    <source>
        <dbReference type="ARBA" id="ARBA00022801"/>
    </source>
</evidence>
<protein>
    <submittedName>
        <fullName evidence="8">S8 family serine peptidase</fullName>
    </submittedName>
</protein>
<dbReference type="PRINTS" id="PR00723">
    <property type="entry name" value="SUBTILISIN"/>
</dbReference>
<gene>
    <name evidence="8" type="ORF">HX830_14780</name>
</gene>
<dbReference type="InterPro" id="IPR050131">
    <property type="entry name" value="Peptidase_S8_subtilisin-like"/>
</dbReference>
<dbReference type="PANTHER" id="PTHR43806:SF11">
    <property type="entry name" value="CEREVISIN-RELATED"/>
    <property type="match status" value="1"/>
</dbReference>
<dbReference type="Pfam" id="PF00082">
    <property type="entry name" value="Peptidase_S8"/>
    <property type="match status" value="1"/>
</dbReference>